<gene>
    <name evidence="1" type="ORF">STCU_04620</name>
</gene>
<evidence type="ECO:0000313" key="1">
    <source>
        <dbReference type="EMBL" id="EPY29310.1"/>
    </source>
</evidence>
<keyword evidence="2" id="KW-1185">Reference proteome</keyword>
<accession>S9W067</accession>
<dbReference type="AlphaFoldDB" id="S9W067"/>
<evidence type="ECO:0000313" key="2">
    <source>
        <dbReference type="Proteomes" id="UP000015354"/>
    </source>
</evidence>
<organism evidence="1 2">
    <name type="scientific">Strigomonas culicis</name>
    <dbReference type="NCBI Taxonomy" id="28005"/>
    <lineage>
        <taxon>Eukaryota</taxon>
        <taxon>Discoba</taxon>
        <taxon>Euglenozoa</taxon>
        <taxon>Kinetoplastea</taxon>
        <taxon>Metakinetoplastina</taxon>
        <taxon>Trypanosomatida</taxon>
        <taxon>Trypanosomatidae</taxon>
        <taxon>Strigomonadinae</taxon>
        <taxon>Strigomonas</taxon>
    </lineage>
</organism>
<dbReference type="EMBL" id="ATMH01004620">
    <property type="protein sequence ID" value="EPY29310.1"/>
    <property type="molecule type" value="Genomic_DNA"/>
</dbReference>
<comment type="caution">
    <text evidence="1">The sequence shown here is derived from an EMBL/GenBank/DDBJ whole genome shotgun (WGS) entry which is preliminary data.</text>
</comment>
<name>S9W067_9TRYP</name>
<protein>
    <submittedName>
        <fullName evidence="1">Uncharacterized protein</fullName>
    </submittedName>
</protein>
<proteinExistence type="predicted"/>
<sequence length="159" mass="18311">MLLTSATGAEARKMHSPIVFIEPKANARGIKPQRWSKGAGSAVRLVLDAGKSLFLTEVLSHTFEGSCWRVKTKGESGEVTALVLNNRFGIWEFMQLHSHKVKDTMHREFLFNLIPRLEASSEMKRTYDCYPLVMRYSHWGAKLWYESHFFFLNLFGLLE</sequence>
<dbReference type="Proteomes" id="UP000015354">
    <property type="component" value="Unassembled WGS sequence"/>
</dbReference>
<reference evidence="1 2" key="1">
    <citation type="journal article" date="2013" name="PLoS ONE">
        <title>Predicting the Proteins of Angomonas deanei, Strigomonas culicis and Their Respective Endosymbionts Reveals New Aspects of the Trypanosomatidae Family.</title>
        <authorList>
            <person name="Motta M.C."/>
            <person name="Martins A.C."/>
            <person name="de Souza S.S."/>
            <person name="Catta-Preta C.M."/>
            <person name="Silva R."/>
            <person name="Klein C.C."/>
            <person name="de Almeida L.G."/>
            <person name="de Lima Cunha O."/>
            <person name="Ciapina L.P."/>
            <person name="Brocchi M."/>
            <person name="Colabardini A.C."/>
            <person name="de Araujo Lima B."/>
            <person name="Machado C.R."/>
            <person name="de Almeida Soares C.M."/>
            <person name="Probst C.M."/>
            <person name="de Menezes C.B."/>
            <person name="Thompson C.E."/>
            <person name="Bartholomeu D.C."/>
            <person name="Gradia D.F."/>
            <person name="Pavoni D.P."/>
            <person name="Grisard E.C."/>
            <person name="Fantinatti-Garboggini F."/>
            <person name="Marchini F.K."/>
            <person name="Rodrigues-Luiz G.F."/>
            <person name="Wagner G."/>
            <person name="Goldman G.H."/>
            <person name="Fietto J.L."/>
            <person name="Elias M.C."/>
            <person name="Goldman M.H."/>
            <person name="Sagot M.F."/>
            <person name="Pereira M."/>
            <person name="Stoco P.H."/>
            <person name="de Mendonca-Neto R.P."/>
            <person name="Teixeira S.M."/>
            <person name="Maciel T.E."/>
            <person name="de Oliveira Mendes T.A."/>
            <person name="Urmenyi T.P."/>
            <person name="de Souza W."/>
            <person name="Schenkman S."/>
            <person name="de Vasconcelos A.T."/>
        </authorList>
    </citation>
    <scope>NUCLEOTIDE SEQUENCE [LARGE SCALE GENOMIC DNA]</scope>
</reference>